<dbReference type="GO" id="GO:0008168">
    <property type="term" value="F:methyltransferase activity"/>
    <property type="evidence" value="ECO:0007669"/>
    <property type="project" value="UniProtKB-KW"/>
</dbReference>
<dbReference type="GO" id="GO:0030410">
    <property type="term" value="F:nicotianamine synthase activity"/>
    <property type="evidence" value="ECO:0007669"/>
    <property type="project" value="InterPro"/>
</dbReference>
<keyword evidence="1 3" id="KW-0808">Transferase</keyword>
<sequence>MKLAWFEQSVTDYLSSFKYFADQFDYSAGHCTELEQLIDDYSAFIIDESNLSNWELLKEQGMGGINDLVDEVRKHSARCVAILEKYRAMKLLQGDAEITNYFRNIEECIEKEFGSFQVTSASSVLLVGSGSFPMTALLIAQRTGAQVVGIDIDNEAIELGLKVTEKLGPGLKITLKNTPVDLLDDMNAITHVIFSSTISNKYEILDQLHPLTNEHVVVAMRYGDQLKSLFNYPMQDTDVSKWRLVGNVLRRNDIFDIALYKKS</sequence>
<evidence type="ECO:0000313" key="3">
    <source>
        <dbReference type="EMBL" id="KZS48938.1"/>
    </source>
</evidence>
<name>A0A163MCR2_9BACL</name>
<comment type="caution">
    <text evidence="3">The sequence shown here is derived from an EMBL/GenBank/DDBJ whole genome shotgun (WGS) entry which is preliminary data.</text>
</comment>
<dbReference type="InterPro" id="IPR004298">
    <property type="entry name" value="Nicotian_synth"/>
</dbReference>
<keyword evidence="4" id="KW-1185">Reference proteome</keyword>
<proteinExistence type="predicted"/>
<gene>
    <name evidence="3" type="ORF">AWU65_24885</name>
</gene>
<dbReference type="AlphaFoldDB" id="A0A163MCR2"/>
<dbReference type="RefSeq" id="WP_063479665.1">
    <property type="nucleotide sequence ID" value="NZ_CP147845.1"/>
</dbReference>
<organism evidence="3 4">
    <name type="scientific">Paenibacillus glucanolyticus</name>
    <dbReference type="NCBI Taxonomy" id="59843"/>
    <lineage>
        <taxon>Bacteria</taxon>
        <taxon>Bacillati</taxon>
        <taxon>Bacillota</taxon>
        <taxon>Bacilli</taxon>
        <taxon>Bacillales</taxon>
        <taxon>Paenibacillaceae</taxon>
        <taxon>Paenibacillus</taxon>
    </lineage>
</organism>
<dbReference type="OrthoDB" id="1956540at2"/>
<keyword evidence="2" id="KW-0949">S-adenosyl-L-methionine</keyword>
<reference evidence="3" key="1">
    <citation type="journal article" date="2016" name="Genome Announc.">
        <title>Draft genomes of two strains of Paenibacillus glucanolyticus with capability to degrade lignocellulose.</title>
        <authorList>
            <person name="Mathews S.L."/>
            <person name="Pawlak J."/>
            <person name="Grunden A.M."/>
        </authorList>
    </citation>
    <scope>NUCLEOTIDE SEQUENCE [LARGE SCALE GENOMIC DNA]</scope>
    <source>
        <strain evidence="3">SLM1</strain>
    </source>
</reference>
<dbReference type="GeneID" id="97555464"/>
<dbReference type="GO" id="GO:0032259">
    <property type="term" value="P:methylation"/>
    <property type="evidence" value="ECO:0007669"/>
    <property type="project" value="UniProtKB-KW"/>
</dbReference>
<dbReference type="SUPFAM" id="SSF53335">
    <property type="entry name" value="S-adenosyl-L-methionine-dependent methyltransferases"/>
    <property type="match status" value="1"/>
</dbReference>
<evidence type="ECO:0000313" key="4">
    <source>
        <dbReference type="Proteomes" id="UP000076796"/>
    </source>
</evidence>
<evidence type="ECO:0000256" key="2">
    <source>
        <dbReference type="ARBA" id="ARBA00022691"/>
    </source>
</evidence>
<dbReference type="GO" id="GO:0030418">
    <property type="term" value="P:nicotianamine biosynthetic process"/>
    <property type="evidence" value="ECO:0007669"/>
    <property type="project" value="InterPro"/>
</dbReference>
<protein>
    <submittedName>
        <fullName evidence="3">rRNA methyltransferase</fullName>
    </submittedName>
</protein>
<dbReference type="InterPro" id="IPR029063">
    <property type="entry name" value="SAM-dependent_MTases_sf"/>
</dbReference>
<dbReference type="PANTHER" id="PTHR32266:SF12">
    <property type="entry name" value="NICOTIANAMINE SYNTHASE 3"/>
    <property type="match status" value="1"/>
</dbReference>
<evidence type="ECO:0000256" key="1">
    <source>
        <dbReference type="ARBA" id="ARBA00022679"/>
    </source>
</evidence>
<dbReference type="EMBL" id="LWMH01000001">
    <property type="protein sequence ID" value="KZS48938.1"/>
    <property type="molecule type" value="Genomic_DNA"/>
</dbReference>
<dbReference type="Gene3D" id="3.40.50.150">
    <property type="entry name" value="Vaccinia Virus protein VP39"/>
    <property type="match status" value="1"/>
</dbReference>
<keyword evidence="3" id="KW-0489">Methyltransferase</keyword>
<dbReference type="PANTHER" id="PTHR32266">
    <property type="entry name" value="NICOTIANAMINE SYNTHASE 3"/>
    <property type="match status" value="1"/>
</dbReference>
<accession>A0A163MCR2</accession>
<dbReference type="Proteomes" id="UP000076796">
    <property type="component" value="Unassembled WGS sequence"/>
</dbReference>